<name>A0A382FJX4_9ZZZZ</name>
<gene>
    <name evidence="3" type="ORF">METZ01_LOCUS215789</name>
</gene>
<evidence type="ECO:0000313" key="3">
    <source>
        <dbReference type="EMBL" id="SVB62935.1"/>
    </source>
</evidence>
<accession>A0A382FJX4</accession>
<dbReference type="PANTHER" id="PTHR43477:SF1">
    <property type="entry name" value="DIHYDROANTICAPSIN 7-DEHYDROGENASE"/>
    <property type="match status" value="1"/>
</dbReference>
<evidence type="ECO:0000256" key="2">
    <source>
        <dbReference type="ARBA" id="ARBA00023002"/>
    </source>
</evidence>
<dbReference type="Pfam" id="PF00106">
    <property type="entry name" value="adh_short"/>
    <property type="match status" value="1"/>
</dbReference>
<feature type="non-terminal residue" evidence="3">
    <location>
        <position position="210"/>
    </location>
</feature>
<protein>
    <recommendedName>
        <fullName evidence="4">Ketoreductase (KR) domain-containing protein</fullName>
    </recommendedName>
</protein>
<dbReference type="InterPro" id="IPR002347">
    <property type="entry name" value="SDR_fam"/>
</dbReference>
<dbReference type="PRINTS" id="PR00081">
    <property type="entry name" value="GDHRDH"/>
</dbReference>
<dbReference type="InterPro" id="IPR051122">
    <property type="entry name" value="SDR_DHRS6-like"/>
</dbReference>
<dbReference type="SUPFAM" id="SSF51735">
    <property type="entry name" value="NAD(P)-binding Rossmann-fold domains"/>
    <property type="match status" value="1"/>
</dbReference>
<dbReference type="AlphaFoldDB" id="A0A382FJX4"/>
<dbReference type="Gene3D" id="3.40.50.720">
    <property type="entry name" value="NAD(P)-binding Rossmann-like Domain"/>
    <property type="match status" value="1"/>
</dbReference>
<evidence type="ECO:0008006" key="4">
    <source>
        <dbReference type="Google" id="ProtNLM"/>
    </source>
</evidence>
<dbReference type="InterPro" id="IPR036291">
    <property type="entry name" value="NAD(P)-bd_dom_sf"/>
</dbReference>
<evidence type="ECO:0000256" key="1">
    <source>
        <dbReference type="ARBA" id="ARBA00006484"/>
    </source>
</evidence>
<reference evidence="3" key="1">
    <citation type="submission" date="2018-05" db="EMBL/GenBank/DDBJ databases">
        <authorList>
            <person name="Lanie J.A."/>
            <person name="Ng W.-L."/>
            <person name="Kazmierczak K.M."/>
            <person name="Andrzejewski T.M."/>
            <person name="Davidsen T.M."/>
            <person name="Wayne K.J."/>
            <person name="Tettelin H."/>
            <person name="Glass J.I."/>
            <person name="Rusch D."/>
            <person name="Podicherti R."/>
            <person name="Tsui H.-C.T."/>
            <person name="Winkler M.E."/>
        </authorList>
    </citation>
    <scope>NUCLEOTIDE SEQUENCE</scope>
</reference>
<dbReference type="GO" id="GO:0016491">
    <property type="term" value="F:oxidoreductase activity"/>
    <property type="evidence" value="ECO:0007669"/>
    <property type="project" value="UniProtKB-KW"/>
</dbReference>
<dbReference type="EMBL" id="UINC01050225">
    <property type="protein sequence ID" value="SVB62935.1"/>
    <property type="molecule type" value="Genomic_DNA"/>
</dbReference>
<comment type="similarity">
    <text evidence="1">Belongs to the short-chain dehydrogenases/reductases (SDR) family.</text>
</comment>
<proteinExistence type="inferred from homology"/>
<keyword evidence="2" id="KW-0560">Oxidoreductase</keyword>
<sequence length="210" mass="23675">MPRLDHSKIISKGLRIGTRKLKTGEIYYAQITLKGEKYATVKPIIDIKGDNISYENGSKKNRDIAKRYAFEMQHQIKKRQITTYTIEHLFSLTNKTALITGGAGHLGLAMAKGLADFGANVTITGRSKTNKSFGKNINYVLCDVTDRKEFQKAVSDLDTIDILINNAFNEDRKKPEDITETDWTHAMNNMLNHVFYCSQAVIPRMLSQGS</sequence>
<organism evidence="3">
    <name type="scientific">marine metagenome</name>
    <dbReference type="NCBI Taxonomy" id="408172"/>
    <lineage>
        <taxon>unclassified sequences</taxon>
        <taxon>metagenomes</taxon>
        <taxon>ecological metagenomes</taxon>
    </lineage>
</organism>
<dbReference type="PANTHER" id="PTHR43477">
    <property type="entry name" value="DIHYDROANTICAPSIN 7-DEHYDROGENASE"/>
    <property type="match status" value="1"/>
</dbReference>